<gene>
    <name evidence="1" type="ORF">QO231_10485</name>
</gene>
<protein>
    <submittedName>
        <fullName evidence="1">Uncharacterized protein</fullName>
    </submittedName>
</protein>
<name>A0ABU3VDM9_9RHOB</name>
<dbReference type="Proteomes" id="UP001255416">
    <property type="component" value="Unassembled WGS sequence"/>
</dbReference>
<evidence type="ECO:0000313" key="2">
    <source>
        <dbReference type="Proteomes" id="UP001255416"/>
    </source>
</evidence>
<organism evidence="1 2">
    <name type="scientific">Sedimentitalea todarodis</name>
    <dbReference type="NCBI Taxonomy" id="1631240"/>
    <lineage>
        <taxon>Bacteria</taxon>
        <taxon>Pseudomonadati</taxon>
        <taxon>Pseudomonadota</taxon>
        <taxon>Alphaproteobacteria</taxon>
        <taxon>Rhodobacterales</taxon>
        <taxon>Paracoccaceae</taxon>
        <taxon>Sedimentitalea</taxon>
    </lineage>
</organism>
<comment type="caution">
    <text evidence="1">The sequence shown here is derived from an EMBL/GenBank/DDBJ whole genome shotgun (WGS) entry which is preliminary data.</text>
</comment>
<evidence type="ECO:0000313" key="1">
    <source>
        <dbReference type="EMBL" id="MDU9004280.1"/>
    </source>
</evidence>
<proteinExistence type="predicted"/>
<sequence length="55" mass="6000">MDDVVRQPLPVGVSVDEALLTGSKVFSPLTRQPAIELSDRGPFLEPIDIRDQHGS</sequence>
<dbReference type="EMBL" id="JASMWN010000006">
    <property type="protein sequence ID" value="MDU9004280.1"/>
    <property type="molecule type" value="Genomic_DNA"/>
</dbReference>
<accession>A0ABU3VDM9</accession>
<reference evidence="2" key="1">
    <citation type="submission" date="2023-05" db="EMBL/GenBank/DDBJ databases">
        <title>Sedimentitalea sp. nov. JM2-8.</title>
        <authorList>
            <person name="Huang J."/>
        </authorList>
    </citation>
    <scope>NUCLEOTIDE SEQUENCE [LARGE SCALE GENOMIC DNA]</scope>
    <source>
        <strain evidence="2">KHS03</strain>
    </source>
</reference>
<keyword evidence="2" id="KW-1185">Reference proteome</keyword>